<sequence>MAAPRVPQIIRRMSLKLASVGRERVLGNVATTFQKLHPRCLRNYTTPQGQSSTLHSTESTSPKWQLVSAVCLERYPVVSQDRVGIEQEYGNLLETVELENSLLSEHELQVAQHKERMLKKQSGVLEDDDDERELVTALDLEDQYTEEFNKFTPASRTSDTEDMQSVQRKLMDKLVLLVKCRVGDRSLWMMPQDTRQDGETMRQAAERVLLSQCGMQEMWRSRLFGNAPSACFKYVYPPDVQEDRKHKGAKIFFYKARLMSGDIKINANISEDYAWVAPGEMDKYLIPSYLDTVRKFIVPIKSLEQV</sequence>
<dbReference type="AlphaFoldDB" id="A0A914B0P9"/>
<evidence type="ECO:0000256" key="4">
    <source>
        <dbReference type="ARBA" id="ARBA00022980"/>
    </source>
</evidence>
<accession>A0A914B0P9</accession>
<dbReference type="GO" id="GO:0005762">
    <property type="term" value="C:mitochondrial large ribosomal subunit"/>
    <property type="evidence" value="ECO:0007669"/>
    <property type="project" value="TreeGrafter"/>
</dbReference>
<comment type="subcellular location">
    <subcellularLocation>
        <location evidence="1">Mitochondrion</location>
    </subcellularLocation>
</comment>
<dbReference type="PANTHER" id="PTHR13124">
    <property type="entry name" value="39S RIBOSOMAL PROTEIN L46, MITOCHONDRIAL PRECURSOR-RELATED"/>
    <property type="match status" value="1"/>
</dbReference>
<keyword evidence="4" id="KW-0689">Ribosomal protein</keyword>
<keyword evidence="3" id="KW-0809">Transit peptide</keyword>
<dbReference type="InterPro" id="IPR021757">
    <property type="entry name" value="Ribosomal_mL46_N"/>
</dbReference>
<dbReference type="OrthoDB" id="194611at2759"/>
<evidence type="ECO:0000313" key="11">
    <source>
        <dbReference type="Proteomes" id="UP000887568"/>
    </source>
</evidence>
<organism evidence="10 11">
    <name type="scientific">Patiria miniata</name>
    <name type="common">Bat star</name>
    <name type="synonym">Asterina miniata</name>
    <dbReference type="NCBI Taxonomy" id="46514"/>
    <lineage>
        <taxon>Eukaryota</taxon>
        <taxon>Metazoa</taxon>
        <taxon>Echinodermata</taxon>
        <taxon>Eleutherozoa</taxon>
        <taxon>Asterozoa</taxon>
        <taxon>Asteroidea</taxon>
        <taxon>Valvatacea</taxon>
        <taxon>Valvatida</taxon>
        <taxon>Asterinidae</taxon>
        <taxon>Patiria</taxon>
    </lineage>
</organism>
<dbReference type="GeneID" id="119738703"/>
<evidence type="ECO:0000256" key="6">
    <source>
        <dbReference type="ARBA" id="ARBA00023274"/>
    </source>
</evidence>
<dbReference type="RefSeq" id="XP_038069567.1">
    <property type="nucleotide sequence ID" value="XM_038213639.1"/>
</dbReference>
<reference evidence="10" key="1">
    <citation type="submission" date="2022-11" db="UniProtKB">
        <authorList>
            <consortium name="EnsemblMetazoa"/>
        </authorList>
    </citation>
    <scope>IDENTIFICATION</scope>
</reference>
<evidence type="ECO:0000256" key="7">
    <source>
        <dbReference type="ARBA" id="ARBA00035190"/>
    </source>
</evidence>
<keyword evidence="5" id="KW-0496">Mitochondrion</keyword>
<dbReference type="Pfam" id="PF11788">
    <property type="entry name" value="MRP-L46"/>
    <property type="match status" value="1"/>
</dbReference>
<evidence type="ECO:0000256" key="2">
    <source>
        <dbReference type="ARBA" id="ARBA00009070"/>
    </source>
</evidence>
<evidence type="ECO:0000313" key="10">
    <source>
        <dbReference type="EnsemblMetazoa" id="XP_038069567.1"/>
    </source>
</evidence>
<proteinExistence type="inferred from homology"/>
<dbReference type="GO" id="GO:0005743">
    <property type="term" value="C:mitochondrial inner membrane"/>
    <property type="evidence" value="ECO:0007669"/>
    <property type="project" value="UniProtKB-ARBA"/>
</dbReference>
<protein>
    <recommendedName>
        <fullName evidence="7">Large ribosomal subunit protein mL46</fullName>
    </recommendedName>
    <alternativeName>
        <fullName evidence="8">39S ribosomal protein L46, mitochondrial</fullName>
    </alternativeName>
</protein>
<evidence type="ECO:0000256" key="8">
    <source>
        <dbReference type="ARBA" id="ARBA00035534"/>
    </source>
</evidence>
<keyword evidence="6" id="KW-0687">Ribonucleoprotein</keyword>
<dbReference type="InterPro" id="IPR015797">
    <property type="entry name" value="NUDIX_hydrolase-like_dom_sf"/>
</dbReference>
<dbReference type="InterPro" id="IPR040008">
    <property type="entry name" value="Ribosomal_mL46"/>
</dbReference>
<dbReference type="SUPFAM" id="SSF55811">
    <property type="entry name" value="Nudix"/>
    <property type="match status" value="1"/>
</dbReference>
<evidence type="ECO:0000259" key="9">
    <source>
        <dbReference type="Pfam" id="PF11788"/>
    </source>
</evidence>
<keyword evidence="11" id="KW-1185">Reference proteome</keyword>
<evidence type="ECO:0000256" key="5">
    <source>
        <dbReference type="ARBA" id="ARBA00023128"/>
    </source>
</evidence>
<dbReference type="GO" id="GO:0003735">
    <property type="term" value="F:structural constituent of ribosome"/>
    <property type="evidence" value="ECO:0007669"/>
    <property type="project" value="InterPro"/>
</dbReference>
<evidence type="ECO:0000256" key="3">
    <source>
        <dbReference type="ARBA" id="ARBA00022946"/>
    </source>
</evidence>
<comment type="similarity">
    <text evidence="2">Belongs to the mitochondrion-specific ribosomal protein mL46 family.</text>
</comment>
<dbReference type="Proteomes" id="UP000887568">
    <property type="component" value="Unplaced"/>
</dbReference>
<dbReference type="EnsemblMetazoa" id="XM_038213639.1">
    <property type="protein sequence ID" value="XP_038069567.1"/>
    <property type="gene ID" value="LOC119738703"/>
</dbReference>
<dbReference type="FunFam" id="3.90.79.10:FF:000018">
    <property type="entry name" value="39S ribosomal protein L46, mitochondrial"/>
    <property type="match status" value="1"/>
</dbReference>
<name>A0A914B0P9_PATMI</name>
<dbReference type="PANTHER" id="PTHR13124:SF12">
    <property type="entry name" value="LARGE RIBOSOMAL SUBUNIT PROTEIN ML46"/>
    <property type="match status" value="1"/>
</dbReference>
<evidence type="ECO:0000256" key="1">
    <source>
        <dbReference type="ARBA" id="ARBA00004173"/>
    </source>
</evidence>
<feature type="domain" description="Large ribosomal subunit protein mL46 N-terminal" evidence="9">
    <location>
        <begin position="64"/>
        <end position="165"/>
    </location>
</feature>
<dbReference type="OMA" id="EKWDLYA"/>
<dbReference type="Gene3D" id="3.90.79.10">
    <property type="entry name" value="Nucleoside Triphosphate Pyrophosphohydrolase"/>
    <property type="match status" value="1"/>
</dbReference>